<dbReference type="InterPro" id="IPR041492">
    <property type="entry name" value="HAD_2"/>
</dbReference>
<protein>
    <submittedName>
        <fullName evidence="1">Beta-phosphoglucomutase</fullName>
    </submittedName>
</protein>
<dbReference type="Gene3D" id="3.40.50.1000">
    <property type="entry name" value="HAD superfamily/HAD-like"/>
    <property type="match status" value="1"/>
</dbReference>
<dbReference type="EMBL" id="JRPQ01000272">
    <property type="protein sequence ID" value="KGI20885.1"/>
    <property type="molecule type" value="Genomic_DNA"/>
</dbReference>
<name>A0A098YMA7_9BACT</name>
<dbReference type="OrthoDB" id="9797743at2"/>
<dbReference type="Pfam" id="PF13419">
    <property type="entry name" value="HAD_2"/>
    <property type="match status" value="1"/>
</dbReference>
<sequence>MYQQTIENYLRKHDFGTFAPKVVLFDMDGVLYNSMPHHVVAWQKAMHSFGIDMTEKDVYATEGMKGIDTIRMLVRAQQNREISEKEAQAMYDEKGRLFHEMPQTPIFEGVLAIMRKIKQCGMRIGVVTGSAQKPLINRVAKDFQDFVLPEHIVTAYSIRHGKPAPDPYLKGLELTGGFQPWEGIVVENAPMGVRAGVAAQIFTVAINSGPLPNELLLEEGADLIYPDMMTFAQQWDELIQAATY</sequence>
<proteinExistence type="predicted"/>
<reference evidence="1 2" key="1">
    <citation type="submission" date="2014-07" db="EMBL/GenBank/DDBJ databases">
        <authorList>
            <person name="McCorrison J."/>
            <person name="Sanka R."/>
            <person name="Torralba M."/>
            <person name="Gillis M."/>
            <person name="Haft D.H."/>
            <person name="Methe B."/>
            <person name="Sutton G."/>
            <person name="Nelson K.E."/>
        </authorList>
    </citation>
    <scope>NUCLEOTIDE SEQUENCE [LARGE SCALE GENOMIC DNA]</scope>
    <source>
        <strain evidence="1 2">S9-PR14</strain>
    </source>
</reference>
<dbReference type="SFLD" id="SFLDG01129">
    <property type="entry name" value="C1.5:_HAD__Beta-PGM__Phosphata"/>
    <property type="match status" value="1"/>
</dbReference>
<dbReference type="Gene3D" id="1.10.150.240">
    <property type="entry name" value="Putative phosphatase, domain 2"/>
    <property type="match status" value="1"/>
</dbReference>
<dbReference type="PANTHER" id="PTHR43481">
    <property type="entry name" value="FRUCTOSE-1-PHOSPHATE PHOSPHATASE"/>
    <property type="match status" value="1"/>
</dbReference>
<evidence type="ECO:0000313" key="1">
    <source>
        <dbReference type="EMBL" id="KGI20885.1"/>
    </source>
</evidence>
<gene>
    <name evidence="1" type="ORF">HMPREF9304_13535</name>
</gene>
<dbReference type="SUPFAM" id="SSF56784">
    <property type="entry name" value="HAD-like"/>
    <property type="match status" value="1"/>
</dbReference>
<dbReference type="RefSeq" id="WP_036929823.1">
    <property type="nucleotide sequence ID" value="NZ_JRPQ01000272.1"/>
</dbReference>
<dbReference type="InterPro" id="IPR036412">
    <property type="entry name" value="HAD-like_sf"/>
</dbReference>
<dbReference type="PANTHER" id="PTHR43481:SF4">
    <property type="entry name" value="GLYCEROL-1-PHOSPHATE PHOSPHOHYDROLASE 1-RELATED"/>
    <property type="match status" value="1"/>
</dbReference>
<dbReference type="InterPro" id="IPR051806">
    <property type="entry name" value="HAD-like_SPP"/>
</dbReference>
<dbReference type="SFLD" id="SFLDS00003">
    <property type="entry name" value="Haloacid_Dehalogenase"/>
    <property type="match status" value="1"/>
</dbReference>
<accession>A0A098YMA7</accession>
<dbReference type="InterPro" id="IPR023214">
    <property type="entry name" value="HAD_sf"/>
</dbReference>
<dbReference type="InterPro" id="IPR023198">
    <property type="entry name" value="PGP-like_dom2"/>
</dbReference>
<dbReference type="AlphaFoldDB" id="A0A098YMA7"/>
<evidence type="ECO:0000313" key="2">
    <source>
        <dbReference type="Proteomes" id="UP000029723"/>
    </source>
</evidence>
<comment type="caution">
    <text evidence="1">The sequence shown here is derived from an EMBL/GenBank/DDBJ whole genome shotgun (WGS) entry which is preliminary data.</text>
</comment>
<dbReference type="Proteomes" id="UP000029723">
    <property type="component" value="Unassembled WGS sequence"/>
</dbReference>
<organism evidence="1 2">
    <name type="scientific">Hoylesella timonensis S9-PR14</name>
    <dbReference type="NCBI Taxonomy" id="1401062"/>
    <lineage>
        <taxon>Bacteria</taxon>
        <taxon>Pseudomonadati</taxon>
        <taxon>Bacteroidota</taxon>
        <taxon>Bacteroidia</taxon>
        <taxon>Bacteroidales</taxon>
        <taxon>Prevotellaceae</taxon>
        <taxon>Hoylesella</taxon>
    </lineage>
</organism>
<dbReference type="GO" id="GO:0050308">
    <property type="term" value="F:sugar-phosphatase activity"/>
    <property type="evidence" value="ECO:0007669"/>
    <property type="project" value="TreeGrafter"/>
</dbReference>